<dbReference type="InterPro" id="IPR012033">
    <property type="entry name" value="UCP006600"/>
</dbReference>
<reference evidence="1 2" key="1">
    <citation type="submission" date="2010-05" db="EMBL/GenBank/DDBJ databases">
        <title>Complete sequence of Methanococcus voltae A3.</title>
        <authorList>
            <consortium name="US DOE Joint Genome Institute"/>
            <person name="Lucas S."/>
            <person name="Copeland A."/>
            <person name="Lapidus A."/>
            <person name="Cheng J.-F."/>
            <person name="Bruce D."/>
            <person name="Goodwin L."/>
            <person name="Pitluck S."/>
            <person name="Lowry S."/>
            <person name="Clum A."/>
            <person name="Land M."/>
            <person name="Hauser L."/>
            <person name="Kyrpides N."/>
            <person name="Mikhailova N."/>
            <person name="Whitman W.B."/>
            <person name="Woyke T."/>
        </authorList>
    </citation>
    <scope>NUCLEOTIDE SEQUENCE [LARGE SCALE GENOMIC DNA]</scope>
    <source>
        <strain evidence="2">ATCC BAA-1334 / A3</strain>
    </source>
</reference>
<dbReference type="InParanoid" id="D7DTT0"/>
<name>D7DTT0_METV3</name>
<dbReference type="InterPro" id="IPR036608">
    <property type="entry name" value="MTH777-like_sf"/>
</dbReference>
<gene>
    <name evidence="1" type="ordered locus">Mvol_0881</name>
</gene>
<dbReference type="OrthoDB" id="144859at2157"/>
<dbReference type="AlphaFoldDB" id="D7DTT0"/>
<keyword evidence="2" id="KW-1185">Reference proteome</keyword>
<dbReference type="Proteomes" id="UP000007722">
    <property type="component" value="Chromosome"/>
</dbReference>
<evidence type="ECO:0000313" key="1">
    <source>
        <dbReference type="EMBL" id="ADI36540.1"/>
    </source>
</evidence>
<protein>
    <recommendedName>
        <fullName evidence="3">DUF1890 domain-containing protein</fullName>
    </recommendedName>
</protein>
<dbReference type="KEGG" id="mvo:Mvol_0881"/>
<organism evidence="1 2">
    <name type="scientific">Methanococcus voltae (strain ATCC BAA-1334 / A3)</name>
    <dbReference type="NCBI Taxonomy" id="456320"/>
    <lineage>
        <taxon>Archaea</taxon>
        <taxon>Methanobacteriati</taxon>
        <taxon>Methanobacteriota</taxon>
        <taxon>Methanomada group</taxon>
        <taxon>Methanococci</taxon>
        <taxon>Methanococcales</taxon>
        <taxon>Methanococcaceae</taxon>
        <taxon>Methanococcus</taxon>
    </lineage>
</organism>
<dbReference type="EMBL" id="CP002057">
    <property type="protein sequence ID" value="ADI36540.1"/>
    <property type="molecule type" value="Genomic_DNA"/>
</dbReference>
<dbReference type="Pfam" id="PF09001">
    <property type="entry name" value="DUF1890"/>
    <property type="match status" value="1"/>
</dbReference>
<evidence type="ECO:0000313" key="2">
    <source>
        <dbReference type="Proteomes" id="UP000007722"/>
    </source>
</evidence>
<dbReference type="Gene3D" id="3.40.50.10160">
    <property type="entry name" value="MTH777-like"/>
    <property type="match status" value="1"/>
</dbReference>
<accession>D7DTT0</accession>
<proteinExistence type="predicted"/>
<evidence type="ECO:0008006" key="3">
    <source>
        <dbReference type="Google" id="ProtNLM"/>
    </source>
</evidence>
<dbReference type="HOGENOM" id="CLU_142041_0_0_2"/>
<dbReference type="STRING" id="456320.Mvol_0881"/>
<sequence>MNILILLGCPEPPLLIPSFMFLLNLLKNKGHQVYVAGNPSALKLIESADPEHHYLKGVGFQPIDNGLKEKFDVDYIFGLTHNDAGVNYIITYKMVYNKDTSALVFGTGDLESLSKILNENGVENKSMRAFHNPTPINVMLKRIFSDF</sequence>
<dbReference type="eggNOG" id="arCOG04845">
    <property type="taxonomic scope" value="Archaea"/>
</dbReference>
<dbReference type="SUPFAM" id="SSF75181">
    <property type="entry name" value="Hypothetical protein MTH777 (MT0777)"/>
    <property type="match status" value="1"/>
</dbReference>